<accession>A0A8J7WT46</accession>
<evidence type="ECO:0000256" key="1">
    <source>
        <dbReference type="ARBA" id="ARBA00010075"/>
    </source>
</evidence>
<dbReference type="GO" id="GO:0003677">
    <property type="term" value="F:DNA binding"/>
    <property type="evidence" value="ECO:0007669"/>
    <property type="project" value="UniProtKB-KW"/>
</dbReference>
<evidence type="ECO:0000313" key="6">
    <source>
        <dbReference type="Proteomes" id="UP000677913"/>
    </source>
</evidence>
<comment type="caution">
    <text evidence="5">The sequence shown here is derived from an EMBL/GenBank/DDBJ whole genome shotgun (WGS) entry which is preliminary data.</text>
</comment>
<gene>
    <name evidence="5" type="ORF">KGA66_29120</name>
</gene>
<dbReference type="InterPro" id="IPR047952">
    <property type="entry name" value="Transpos_IS4"/>
</dbReference>
<feature type="non-terminal residue" evidence="5">
    <location>
        <position position="1"/>
    </location>
</feature>
<dbReference type="PANTHER" id="PTHR33258:SF1">
    <property type="entry name" value="TRANSPOSASE INSL FOR INSERTION SEQUENCE ELEMENT IS186A-RELATED"/>
    <property type="match status" value="1"/>
</dbReference>
<evidence type="ECO:0000256" key="4">
    <source>
        <dbReference type="ARBA" id="ARBA00023172"/>
    </source>
</evidence>
<dbReference type="RefSeq" id="WP_211472836.1">
    <property type="nucleotide sequence ID" value="NZ_JAGSXH010000333.1"/>
</dbReference>
<dbReference type="AlphaFoldDB" id="A0A8J7WT46"/>
<dbReference type="SUPFAM" id="SSF53098">
    <property type="entry name" value="Ribonuclease H-like"/>
    <property type="match status" value="1"/>
</dbReference>
<organism evidence="5 6">
    <name type="scientific">Actinocrinis puniceicyclus</name>
    <dbReference type="NCBI Taxonomy" id="977794"/>
    <lineage>
        <taxon>Bacteria</taxon>
        <taxon>Bacillati</taxon>
        <taxon>Actinomycetota</taxon>
        <taxon>Actinomycetes</taxon>
        <taxon>Catenulisporales</taxon>
        <taxon>Actinospicaceae</taxon>
        <taxon>Actinocrinis</taxon>
    </lineage>
</organism>
<evidence type="ECO:0000256" key="3">
    <source>
        <dbReference type="ARBA" id="ARBA00023125"/>
    </source>
</evidence>
<dbReference type="PANTHER" id="PTHR33258">
    <property type="entry name" value="TRANSPOSASE INSL FOR INSERTION SEQUENCE ELEMENT IS186A-RELATED"/>
    <property type="match status" value="1"/>
</dbReference>
<keyword evidence="6" id="KW-1185">Reference proteome</keyword>
<reference evidence="5" key="1">
    <citation type="submission" date="2021-04" db="EMBL/GenBank/DDBJ databases">
        <title>Genome based classification of Actinospica acidithermotolerans sp. nov., an actinobacterium isolated from an Indonesian hot spring.</title>
        <authorList>
            <person name="Kusuma A.B."/>
            <person name="Putra K.E."/>
            <person name="Nafisah S."/>
            <person name="Loh J."/>
            <person name="Nouioui I."/>
            <person name="Goodfellow M."/>
        </authorList>
    </citation>
    <scope>NUCLEOTIDE SEQUENCE</scope>
    <source>
        <strain evidence="5">DSM 45618</strain>
    </source>
</reference>
<evidence type="ECO:0000256" key="2">
    <source>
        <dbReference type="ARBA" id="ARBA00022578"/>
    </source>
</evidence>
<protein>
    <submittedName>
        <fullName evidence="5">IS4 family transposase</fullName>
    </submittedName>
</protein>
<name>A0A8J7WT46_9ACTN</name>
<dbReference type="GO" id="GO:0006310">
    <property type="term" value="P:DNA recombination"/>
    <property type="evidence" value="ECO:0007669"/>
    <property type="project" value="UniProtKB-KW"/>
</dbReference>
<proteinExistence type="inferred from homology"/>
<dbReference type="InterPro" id="IPR012337">
    <property type="entry name" value="RNaseH-like_sf"/>
</dbReference>
<dbReference type="EMBL" id="JAGSXH010000333">
    <property type="protein sequence ID" value="MBS2967128.1"/>
    <property type="molecule type" value="Genomic_DNA"/>
</dbReference>
<keyword evidence="4" id="KW-0233">DNA recombination</keyword>
<dbReference type="Proteomes" id="UP000677913">
    <property type="component" value="Unassembled WGS sequence"/>
</dbReference>
<dbReference type="NCBIfam" id="NF033592">
    <property type="entry name" value="transpos_IS4_1"/>
    <property type="match status" value="1"/>
</dbReference>
<dbReference type="GO" id="GO:0032196">
    <property type="term" value="P:transposition"/>
    <property type="evidence" value="ECO:0007669"/>
    <property type="project" value="UniProtKB-KW"/>
</dbReference>
<sequence length="348" mass="37222">LAEPLALLGGLDTDYQTPTSGGIAKARARLGEAPVREVFEQVAVPVAEPDTPGAFMAGRWRVLAADGTVFDVPDSEENRAAFATPSGGAFPQVRAVLLTECGSRATLDARLAPCSGKGTGERTALRAMAGTVQALAEDQDVLLTCDQGLYSFKLWCRYQDTGAGLLWRMADGVEIAHVADLPDGSYTALVFDKGAERNRRDALIAAARAGGDLPREGCRPVRVVEYYVEERGPAPHQRELFCLITNLLDPGEATAAELGAAYHLRWTGSEGANNEIKNGLRGPGGVLRSHSPQLVRAEIYGYLLAHYAICALICAAVTEHNLDPGRVKFTKAVRLVRARVADPRAFSP</sequence>
<evidence type="ECO:0000313" key="5">
    <source>
        <dbReference type="EMBL" id="MBS2967128.1"/>
    </source>
</evidence>
<keyword evidence="2" id="KW-0815">Transposition</keyword>
<keyword evidence="3" id="KW-0238">DNA-binding</keyword>
<comment type="similarity">
    <text evidence="1">Belongs to the transposase 11 family.</text>
</comment>